<dbReference type="EMBL" id="CAUYUJ010009014">
    <property type="protein sequence ID" value="CAK0825630.1"/>
    <property type="molecule type" value="Genomic_DNA"/>
</dbReference>
<gene>
    <name evidence="2" type="ORF">PCOR1329_LOCUS25717</name>
</gene>
<keyword evidence="3" id="KW-1185">Reference proteome</keyword>
<evidence type="ECO:0000256" key="1">
    <source>
        <dbReference type="SAM" id="MobiDB-lite"/>
    </source>
</evidence>
<name>A0ABN9S3Y4_9DINO</name>
<evidence type="ECO:0000313" key="2">
    <source>
        <dbReference type="EMBL" id="CAK0825630.1"/>
    </source>
</evidence>
<comment type="caution">
    <text evidence="2">The sequence shown here is derived from an EMBL/GenBank/DDBJ whole genome shotgun (WGS) entry which is preliminary data.</text>
</comment>
<dbReference type="Proteomes" id="UP001189429">
    <property type="component" value="Unassembled WGS sequence"/>
</dbReference>
<organism evidence="2 3">
    <name type="scientific">Prorocentrum cordatum</name>
    <dbReference type="NCBI Taxonomy" id="2364126"/>
    <lineage>
        <taxon>Eukaryota</taxon>
        <taxon>Sar</taxon>
        <taxon>Alveolata</taxon>
        <taxon>Dinophyceae</taxon>
        <taxon>Prorocentrales</taxon>
        <taxon>Prorocentraceae</taxon>
        <taxon>Prorocentrum</taxon>
    </lineage>
</organism>
<proteinExistence type="predicted"/>
<feature type="region of interest" description="Disordered" evidence="1">
    <location>
        <begin position="101"/>
        <end position="124"/>
    </location>
</feature>
<accession>A0ABN9S3Y4</accession>
<evidence type="ECO:0000313" key="3">
    <source>
        <dbReference type="Proteomes" id="UP001189429"/>
    </source>
</evidence>
<protein>
    <submittedName>
        <fullName evidence="2">Uncharacterized protein</fullName>
    </submittedName>
</protein>
<reference evidence="2" key="1">
    <citation type="submission" date="2023-10" db="EMBL/GenBank/DDBJ databases">
        <authorList>
            <person name="Chen Y."/>
            <person name="Shah S."/>
            <person name="Dougan E. K."/>
            <person name="Thang M."/>
            <person name="Chan C."/>
        </authorList>
    </citation>
    <scope>NUCLEOTIDE SEQUENCE [LARGE SCALE GENOMIC DNA]</scope>
</reference>
<sequence>MADPRHGYPSIADRHIYPSSVPLGLHSTPARVCSEGPEPLVITIVVPDEAVAGTKLVYSAPDGQELSLTVPPNVPPGSLMTLTQDPATRVWRCVAEEALDGGGPVASGAPSAAPEPRREEQEPQPLMFTIRVPDGAYPGMKLHHVAPDGQDLRLTVPESVPPGSQMILTLDHATRRWKCIAEPSDSAPQASYAPHPQFAGPPPAQFVGPQPAGQAPTLQTFVRQDAARQMPVNLSYVPPVAAAEPWQPPCAPAHGHTAPGYGQPAAAASYAPPPMVIQQHHSYTPPAAASYVPPPQQVPSYVPAMAVPAQGPCMPPAVVLSYVPPPVLAAEPSVSYVPLPEVFPCAPPPMQVRCDTHDTPRFARMVHPVMSAPAQSQTHGVSCRMPDGSAMSLPPIGMNLPPLFRPNMCTLPPLRAAFSGTGPAGDFGLEGPTRAGVNPLQPPPMPRMPGQMELAPLDWGPAPMLAL</sequence>